<evidence type="ECO:0000313" key="2">
    <source>
        <dbReference type="Proteomes" id="UP000003422"/>
    </source>
</evidence>
<gene>
    <name evidence="1" type="ORF">HMPREF9129_1683</name>
</gene>
<evidence type="ECO:0000313" key="1">
    <source>
        <dbReference type="EMBL" id="EGY78669.1"/>
    </source>
</evidence>
<accession>G4D5K3</accession>
<proteinExistence type="predicted"/>
<reference evidence="1 2" key="1">
    <citation type="submission" date="2011-06" db="EMBL/GenBank/DDBJ databases">
        <authorList>
            <person name="Muzny D."/>
            <person name="Qin X."/>
            <person name="Deng J."/>
            <person name="Jiang H."/>
            <person name="Liu Y."/>
            <person name="Qu J."/>
            <person name="Song X.-Z."/>
            <person name="Zhang L."/>
            <person name="Thornton R."/>
            <person name="Coyle M."/>
            <person name="Francisco L."/>
            <person name="Jackson L."/>
            <person name="Javaid M."/>
            <person name="Korchina V."/>
            <person name="Kovar C."/>
            <person name="Mata R."/>
            <person name="Mathew T."/>
            <person name="Ngo R."/>
            <person name="Nguyen L."/>
            <person name="Nguyen N."/>
            <person name="Okwuonu G."/>
            <person name="Ongeri F."/>
            <person name="Pham C."/>
            <person name="Simmons D."/>
            <person name="Wilczek-Boney K."/>
            <person name="Hale W."/>
            <person name="Jakkamsetti A."/>
            <person name="Pham P."/>
            <person name="Ruth R."/>
            <person name="San Lucas F."/>
            <person name="Warren J."/>
            <person name="Zhang J."/>
            <person name="Zhao Z."/>
            <person name="Zhou C."/>
            <person name="Zhu D."/>
            <person name="Lee S."/>
            <person name="Bess C."/>
            <person name="Blankenburg K."/>
            <person name="Forbes L."/>
            <person name="Fu Q."/>
            <person name="Gubbala S."/>
            <person name="Hirani K."/>
            <person name="Jayaseelan J.C."/>
            <person name="Lara F."/>
            <person name="Munidasa M."/>
            <person name="Palculict T."/>
            <person name="Patil S."/>
            <person name="Pu L.-L."/>
            <person name="Saada N."/>
            <person name="Tang L."/>
            <person name="Weissenberger G."/>
            <person name="Zhu Y."/>
            <person name="Hemphill L."/>
            <person name="Shang Y."/>
            <person name="Youmans B."/>
            <person name="Ayvaz T."/>
            <person name="Ross M."/>
            <person name="Santibanez J."/>
            <person name="Aqrawi P."/>
            <person name="Gross S."/>
            <person name="Joshi V."/>
            <person name="Fowler G."/>
            <person name="Nazareth L."/>
            <person name="Reid J."/>
            <person name="Worley K."/>
            <person name="Petrosino J."/>
            <person name="Highlander S."/>
            <person name="Gibbs R."/>
        </authorList>
    </citation>
    <scope>NUCLEOTIDE SEQUENCE [LARGE SCALE GENOMIC DNA]</scope>
    <source>
        <strain evidence="1 2">ATCC 29427</strain>
    </source>
</reference>
<keyword evidence="2" id="KW-1185">Reference proteome</keyword>
<dbReference type="EMBL" id="AGBB01000163">
    <property type="protein sequence ID" value="EGY78669.1"/>
    <property type="molecule type" value="Genomic_DNA"/>
</dbReference>
<name>G4D5K3_9FIRM</name>
<sequence>MNFYFIHKLPLTTISQFDIIISRGGDYMSKNFLLNINTGEIHNLSKQTPQCQINEIKNYELFDTYEECMIEAIFKYEISKPNGCHYCLPALDVE</sequence>
<comment type="caution">
    <text evidence="1">The sequence shown here is derived from an EMBL/GenBank/DDBJ whole genome shotgun (WGS) entry which is preliminary data.</text>
</comment>
<dbReference type="eggNOG" id="ENOG5033D8E">
    <property type="taxonomic scope" value="Bacteria"/>
</dbReference>
<dbReference type="GO" id="GO:0016740">
    <property type="term" value="F:transferase activity"/>
    <property type="evidence" value="ECO:0007669"/>
    <property type="project" value="UniProtKB-KW"/>
</dbReference>
<dbReference type="Proteomes" id="UP000003422">
    <property type="component" value="Unassembled WGS sequence"/>
</dbReference>
<keyword evidence="1" id="KW-0808">Transferase</keyword>
<dbReference type="HOGENOM" id="CLU_2383577_0_0_9"/>
<dbReference type="AlphaFoldDB" id="G4D5K3"/>
<organism evidence="1 2">
    <name type="scientific">Peptoniphilus indolicus ATCC 29427</name>
    <dbReference type="NCBI Taxonomy" id="997350"/>
    <lineage>
        <taxon>Bacteria</taxon>
        <taxon>Bacillati</taxon>
        <taxon>Bacillota</taxon>
        <taxon>Tissierellia</taxon>
        <taxon>Tissierellales</taxon>
        <taxon>Peptoniphilaceae</taxon>
        <taxon>Peptoniphilus</taxon>
    </lineage>
</organism>
<protein>
    <submittedName>
        <fullName evidence="1">Family 39 glycosyl transferase</fullName>
    </submittedName>
</protein>